<dbReference type="GeneID" id="63819920"/>
<dbReference type="InParanoid" id="A0A165FQD8"/>
<evidence type="ECO:0000313" key="1">
    <source>
        <dbReference type="EMBL" id="KZT09320.1"/>
    </source>
</evidence>
<proteinExistence type="predicted"/>
<accession>A0A165FQD8</accession>
<protein>
    <submittedName>
        <fullName evidence="1">Uncharacterized protein</fullName>
    </submittedName>
</protein>
<dbReference type="Proteomes" id="UP000076871">
    <property type="component" value="Unassembled WGS sequence"/>
</dbReference>
<sequence length="126" mass="13898">MAVFRLSMHSLVIGSAPSTPTSEMVYIETPPQSIPVMDRTRAVVHPGPISELFDTYPELAFRLHCYFFWDIPHSAASANDPCDAHLMCTCPGRKPAVFAGFDAQTSATRYAVFLALVAFVRMLMEG</sequence>
<dbReference type="RefSeq" id="XP_040767060.1">
    <property type="nucleotide sequence ID" value="XM_040902889.1"/>
</dbReference>
<name>A0A165FQD8_9APHY</name>
<dbReference type="EMBL" id="KV427612">
    <property type="protein sequence ID" value="KZT09320.1"/>
    <property type="molecule type" value="Genomic_DNA"/>
</dbReference>
<keyword evidence="2" id="KW-1185">Reference proteome</keyword>
<evidence type="ECO:0000313" key="2">
    <source>
        <dbReference type="Proteomes" id="UP000076871"/>
    </source>
</evidence>
<organism evidence="1 2">
    <name type="scientific">Laetiporus sulphureus 93-53</name>
    <dbReference type="NCBI Taxonomy" id="1314785"/>
    <lineage>
        <taxon>Eukaryota</taxon>
        <taxon>Fungi</taxon>
        <taxon>Dikarya</taxon>
        <taxon>Basidiomycota</taxon>
        <taxon>Agaricomycotina</taxon>
        <taxon>Agaricomycetes</taxon>
        <taxon>Polyporales</taxon>
        <taxon>Laetiporus</taxon>
    </lineage>
</organism>
<dbReference type="AlphaFoldDB" id="A0A165FQD8"/>
<reference evidence="1 2" key="1">
    <citation type="journal article" date="2016" name="Mol. Biol. Evol.">
        <title>Comparative Genomics of Early-Diverging Mushroom-Forming Fungi Provides Insights into the Origins of Lignocellulose Decay Capabilities.</title>
        <authorList>
            <person name="Nagy L.G."/>
            <person name="Riley R."/>
            <person name="Tritt A."/>
            <person name="Adam C."/>
            <person name="Daum C."/>
            <person name="Floudas D."/>
            <person name="Sun H."/>
            <person name="Yadav J.S."/>
            <person name="Pangilinan J."/>
            <person name="Larsson K.H."/>
            <person name="Matsuura K."/>
            <person name="Barry K."/>
            <person name="Labutti K."/>
            <person name="Kuo R."/>
            <person name="Ohm R.A."/>
            <person name="Bhattacharya S.S."/>
            <person name="Shirouzu T."/>
            <person name="Yoshinaga Y."/>
            <person name="Martin F.M."/>
            <person name="Grigoriev I.V."/>
            <person name="Hibbett D.S."/>
        </authorList>
    </citation>
    <scope>NUCLEOTIDE SEQUENCE [LARGE SCALE GENOMIC DNA]</scope>
    <source>
        <strain evidence="1 2">93-53</strain>
    </source>
</reference>
<gene>
    <name evidence="1" type="ORF">LAESUDRAFT_548117</name>
</gene>